<reference evidence="2 3" key="1">
    <citation type="submission" date="2020-08" db="EMBL/GenBank/DDBJ databases">
        <title>Genomic Encyclopedia of Type Strains, Phase IV (KMG-IV): sequencing the most valuable type-strain genomes for metagenomic binning, comparative biology and taxonomic classification.</title>
        <authorList>
            <person name="Goeker M."/>
        </authorList>
    </citation>
    <scope>NUCLEOTIDE SEQUENCE [LARGE SCALE GENOMIC DNA]</scope>
    <source>
        <strain evidence="2 3">DSM 27203</strain>
    </source>
</reference>
<proteinExistence type="predicted"/>
<protein>
    <submittedName>
        <fullName evidence="2">Uncharacterized protein</fullName>
    </submittedName>
</protein>
<keyword evidence="1" id="KW-0812">Transmembrane</keyword>
<feature type="transmembrane region" description="Helical" evidence="1">
    <location>
        <begin position="43"/>
        <end position="64"/>
    </location>
</feature>
<evidence type="ECO:0000256" key="1">
    <source>
        <dbReference type="SAM" id="Phobius"/>
    </source>
</evidence>
<organism evidence="2 3">
    <name type="scientific">Stakelama sediminis</name>
    <dbReference type="NCBI Taxonomy" id="463200"/>
    <lineage>
        <taxon>Bacteria</taxon>
        <taxon>Pseudomonadati</taxon>
        <taxon>Pseudomonadota</taxon>
        <taxon>Alphaproteobacteria</taxon>
        <taxon>Sphingomonadales</taxon>
        <taxon>Sphingomonadaceae</taxon>
        <taxon>Stakelama</taxon>
    </lineage>
</organism>
<dbReference type="Proteomes" id="UP000554342">
    <property type="component" value="Unassembled WGS sequence"/>
</dbReference>
<dbReference type="EMBL" id="JACIJI010000004">
    <property type="protein sequence ID" value="MBB5719449.1"/>
    <property type="molecule type" value="Genomic_DNA"/>
</dbReference>
<name>A0A840Z0Z8_9SPHN</name>
<keyword evidence="1" id="KW-0472">Membrane</keyword>
<evidence type="ECO:0000313" key="2">
    <source>
        <dbReference type="EMBL" id="MBB5719449.1"/>
    </source>
</evidence>
<gene>
    <name evidence="2" type="ORF">FHR23_002390</name>
</gene>
<feature type="transmembrane region" description="Helical" evidence="1">
    <location>
        <begin position="12"/>
        <end position="37"/>
    </location>
</feature>
<comment type="caution">
    <text evidence="2">The sequence shown here is derived from an EMBL/GenBank/DDBJ whole genome shotgun (WGS) entry which is preliminary data.</text>
</comment>
<keyword evidence="1" id="KW-1133">Transmembrane helix</keyword>
<evidence type="ECO:0000313" key="3">
    <source>
        <dbReference type="Proteomes" id="UP000554342"/>
    </source>
</evidence>
<dbReference type="RefSeq" id="WP_343043126.1">
    <property type="nucleotide sequence ID" value="NZ_BAABIF010000001.1"/>
</dbReference>
<keyword evidence="3" id="KW-1185">Reference proteome</keyword>
<accession>A0A840Z0Z8</accession>
<sequence length="73" mass="7920">MSNDTRKARNRFLVITLVRVAGTAGALFGLLLFARAHVVVDKVLGIAIVLAGLYMIAVVPRALAHKWRSPPEP</sequence>
<dbReference type="AlphaFoldDB" id="A0A840Z0Z8"/>